<gene>
    <name evidence="1" type="ORF">DW228_06410</name>
</gene>
<reference evidence="1 2" key="1">
    <citation type="submission" date="2018-08" db="EMBL/GenBank/DDBJ databases">
        <title>A genome reference for cultivated species of the human gut microbiota.</title>
        <authorList>
            <person name="Zou Y."/>
            <person name="Xue W."/>
            <person name="Luo G."/>
        </authorList>
    </citation>
    <scope>NUCLEOTIDE SEQUENCE [LARGE SCALE GENOMIC DNA]</scope>
    <source>
        <strain evidence="1 2">AM18-6</strain>
    </source>
</reference>
<evidence type="ECO:0000313" key="1">
    <source>
        <dbReference type="EMBL" id="RHH14430.1"/>
    </source>
</evidence>
<organism evidence="1 2">
    <name type="scientific">Bacteroides fragilis</name>
    <dbReference type="NCBI Taxonomy" id="817"/>
    <lineage>
        <taxon>Bacteria</taxon>
        <taxon>Pseudomonadati</taxon>
        <taxon>Bacteroidota</taxon>
        <taxon>Bacteroidia</taxon>
        <taxon>Bacteroidales</taxon>
        <taxon>Bacteroidaceae</taxon>
        <taxon>Bacteroides</taxon>
    </lineage>
</organism>
<protein>
    <submittedName>
        <fullName evidence="1">Uncharacterized protein</fullName>
    </submittedName>
</protein>
<evidence type="ECO:0000313" key="2">
    <source>
        <dbReference type="Proteomes" id="UP000266644"/>
    </source>
</evidence>
<accession>A0A396C827</accession>
<dbReference type="RefSeq" id="WP_122330078.1">
    <property type="nucleotide sequence ID" value="NZ_JAQDYY010000001.1"/>
</dbReference>
<dbReference type="EMBL" id="QRJE01000008">
    <property type="protein sequence ID" value="RHH14430.1"/>
    <property type="molecule type" value="Genomic_DNA"/>
</dbReference>
<name>A0A396C827_BACFG</name>
<comment type="caution">
    <text evidence="1">The sequence shown here is derived from an EMBL/GenBank/DDBJ whole genome shotgun (WGS) entry which is preliminary data.</text>
</comment>
<proteinExistence type="predicted"/>
<sequence>MNTIFVKAKGGIIKATVIYNPFVRRHQVVIDEWMYNEFMANEEEFAIKYLRGSFPQEDIIKPDTVLLISDDNPLSNQCTKLTGDSYNTHDFEDLCKTSLIKHRRTGLIFQVISKREIREEYKSEWYYKNGMECFENDSPETTKRNLELKPGDFLYLGHVFKGLRQLKPHENFHYVTRRLQDIWRSKHDNGNTDWNIHEFYAQAEKADASEFDVFRMDNLFDVVPCKNFLGEYRMNKNKL</sequence>
<dbReference type="AlphaFoldDB" id="A0A396C827"/>
<dbReference type="Proteomes" id="UP000266644">
    <property type="component" value="Unassembled WGS sequence"/>
</dbReference>